<feature type="transmembrane region" description="Helical" evidence="7">
    <location>
        <begin position="30"/>
        <end position="50"/>
    </location>
</feature>
<keyword evidence="10" id="KW-1185">Reference proteome</keyword>
<dbReference type="Proteomes" id="UP000536604">
    <property type="component" value="Unassembled WGS sequence"/>
</dbReference>
<keyword evidence="7" id="KW-0812">Transmembrane</keyword>
<accession>A0A841IXY1</accession>
<keyword evidence="7" id="KW-0472">Membrane</keyword>
<proteinExistence type="inferred from homology"/>
<dbReference type="Gene3D" id="3.40.30.10">
    <property type="entry name" value="Glutaredoxin"/>
    <property type="match status" value="1"/>
</dbReference>
<feature type="compositionally biased region" description="Low complexity" evidence="6">
    <location>
        <begin position="68"/>
        <end position="80"/>
    </location>
</feature>
<evidence type="ECO:0000256" key="6">
    <source>
        <dbReference type="SAM" id="MobiDB-lite"/>
    </source>
</evidence>
<dbReference type="PROSITE" id="PS51352">
    <property type="entry name" value="THIOREDOXIN_2"/>
    <property type="match status" value="1"/>
</dbReference>
<evidence type="ECO:0000259" key="8">
    <source>
        <dbReference type="PROSITE" id="PS51352"/>
    </source>
</evidence>
<dbReference type="EMBL" id="JACHJO010000015">
    <property type="protein sequence ID" value="MBB6122136.1"/>
    <property type="molecule type" value="Genomic_DNA"/>
</dbReference>
<dbReference type="PANTHER" id="PTHR13887">
    <property type="entry name" value="GLUTATHIONE S-TRANSFERASE KAPPA"/>
    <property type="match status" value="1"/>
</dbReference>
<evidence type="ECO:0000256" key="3">
    <source>
        <dbReference type="ARBA" id="ARBA00023002"/>
    </source>
</evidence>
<keyword evidence="3" id="KW-0560">Oxidoreductase</keyword>
<keyword evidence="9" id="KW-0413">Isomerase</keyword>
<feature type="region of interest" description="Disordered" evidence="6">
    <location>
        <begin position="53"/>
        <end position="89"/>
    </location>
</feature>
<reference evidence="9 10" key="1">
    <citation type="submission" date="2020-08" db="EMBL/GenBank/DDBJ databases">
        <title>Genomic Encyclopedia of Type Strains, Phase III (KMG-III): the genomes of soil and plant-associated and newly described type strains.</title>
        <authorList>
            <person name="Whitman W."/>
        </authorList>
    </citation>
    <scope>NUCLEOTIDE SEQUENCE [LARGE SCALE GENOMIC DNA]</scope>
    <source>
        <strain evidence="9 10">CECT 8712</strain>
    </source>
</reference>
<dbReference type="PANTHER" id="PTHR13887:SF14">
    <property type="entry name" value="DISULFIDE BOND FORMATION PROTEIN D"/>
    <property type="match status" value="1"/>
</dbReference>
<name>A0A841IXY1_9ACTN</name>
<dbReference type="AlphaFoldDB" id="A0A841IXY1"/>
<keyword evidence="2" id="KW-0732">Signal</keyword>
<sequence>MPDTPEQRTRPSGHPAESGTRAGGGASWKVFLAAGAVLILIAAAVAWGRYGEDDGEGQSGAAGADAPSTSAEDGTAAADAGEADEADDPVVRRQADDPTAMGGVEAPVVMVAYSDYHCPYCGRWVEETQPELMHYVESGDLRIEWRDFPVITDTSETVARASRAAAAQGAFWEFHEAYYAAVEGTGPSDPEELLVRIAEELGLDLERFDEDRNSDAAAELVGNDFSEGLAIGVTSTPTFLINGQAVMGAQPTEVFEEVIDRSLASSGGGGEGQ</sequence>
<keyword evidence="4" id="KW-1015">Disulfide bond</keyword>
<keyword evidence="7" id="KW-1133">Transmembrane helix</keyword>
<dbReference type="SUPFAM" id="SSF52833">
    <property type="entry name" value="Thioredoxin-like"/>
    <property type="match status" value="1"/>
</dbReference>
<evidence type="ECO:0000256" key="5">
    <source>
        <dbReference type="ARBA" id="ARBA00023284"/>
    </source>
</evidence>
<dbReference type="RefSeq" id="WP_184293575.1">
    <property type="nucleotide sequence ID" value="NZ_JACHJO010000015.1"/>
</dbReference>
<evidence type="ECO:0000256" key="1">
    <source>
        <dbReference type="ARBA" id="ARBA00005791"/>
    </source>
</evidence>
<evidence type="ECO:0000313" key="9">
    <source>
        <dbReference type="EMBL" id="MBB6122136.1"/>
    </source>
</evidence>
<evidence type="ECO:0000256" key="2">
    <source>
        <dbReference type="ARBA" id="ARBA00022729"/>
    </source>
</evidence>
<dbReference type="Pfam" id="PF13462">
    <property type="entry name" value="Thioredoxin_4"/>
    <property type="match status" value="1"/>
</dbReference>
<evidence type="ECO:0000256" key="7">
    <source>
        <dbReference type="SAM" id="Phobius"/>
    </source>
</evidence>
<dbReference type="InterPro" id="IPR012336">
    <property type="entry name" value="Thioredoxin-like_fold"/>
</dbReference>
<dbReference type="InterPro" id="IPR036249">
    <property type="entry name" value="Thioredoxin-like_sf"/>
</dbReference>
<dbReference type="InterPro" id="IPR013766">
    <property type="entry name" value="Thioredoxin_domain"/>
</dbReference>
<comment type="similarity">
    <text evidence="1">Belongs to the thioredoxin family. DsbA subfamily.</text>
</comment>
<evidence type="ECO:0000313" key="10">
    <source>
        <dbReference type="Proteomes" id="UP000536604"/>
    </source>
</evidence>
<gene>
    <name evidence="9" type="ORF">FHS13_004125</name>
</gene>
<protein>
    <submittedName>
        <fullName evidence="9">Protein-disulfide isomerase</fullName>
    </submittedName>
</protein>
<dbReference type="GO" id="GO:0016853">
    <property type="term" value="F:isomerase activity"/>
    <property type="evidence" value="ECO:0007669"/>
    <property type="project" value="UniProtKB-KW"/>
</dbReference>
<organism evidence="9 10">
    <name type="scientific">Nocardiopsis algeriensis</name>
    <dbReference type="NCBI Taxonomy" id="1478215"/>
    <lineage>
        <taxon>Bacteria</taxon>
        <taxon>Bacillati</taxon>
        <taxon>Actinomycetota</taxon>
        <taxon>Actinomycetes</taxon>
        <taxon>Streptosporangiales</taxon>
        <taxon>Nocardiopsidaceae</taxon>
        <taxon>Nocardiopsis</taxon>
    </lineage>
</organism>
<feature type="domain" description="Thioredoxin" evidence="8">
    <location>
        <begin position="60"/>
        <end position="264"/>
    </location>
</feature>
<evidence type="ECO:0000256" key="4">
    <source>
        <dbReference type="ARBA" id="ARBA00023157"/>
    </source>
</evidence>
<comment type="caution">
    <text evidence="9">The sequence shown here is derived from an EMBL/GenBank/DDBJ whole genome shotgun (WGS) entry which is preliminary data.</text>
</comment>
<keyword evidence="5" id="KW-0676">Redox-active center</keyword>
<dbReference type="GO" id="GO:0016491">
    <property type="term" value="F:oxidoreductase activity"/>
    <property type="evidence" value="ECO:0007669"/>
    <property type="project" value="UniProtKB-KW"/>
</dbReference>
<feature type="region of interest" description="Disordered" evidence="6">
    <location>
        <begin position="1"/>
        <end position="23"/>
    </location>
</feature>